<evidence type="ECO:0000256" key="2">
    <source>
        <dbReference type="ARBA" id="ARBA00022475"/>
    </source>
</evidence>
<reference evidence="9" key="1">
    <citation type="journal article" date="2021" name="PeerJ">
        <title>Extensive microbial diversity within the chicken gut microbiome revealed by metagenomics and culture.</title>
        <authorList>
            <person name="Gilroy R."/>
            <person name="Ravi A."/>
            <person name="Getino M."/>
            <person name="Pursley I."/>
            <person name="Horton D.L."/>
            <person name="Alikhan N.F."/>
            <person name="Baker D."/>
            <person name="Gharbi K."/>
            <person name="Hall N."/>
            <person name="Watson M."/>
            <person name="Adriaenssens E.M."/>
            <person name="Foster-Nyarko E."/>
            <person name="Jarju S."/>
            <person name="Secka A."/>
            <person name="Antonio M."/>
            <person name="Oren A."/>
            <person name="Chaudhuri R.R."/>
            <person name="La Ragione R."/>
            <person name="Hildebrand F."/>
            <person name="Pallen M.J."/>
        </authorList>
    </citation>
    <scope>NUCLEOTIDE SEQUENCE</scope>
    <source>
        <strain evidence="9">811</strain>
    </source>
</reference>
<evidence type="ECO:0000256" key="5">
    <source>
        <dbReference type="ARBA" id="ARBA00023136"/>
    </source>
</evidence>
<evidence type="ECO:0000256" key="4">
    <source>
        <dbReference type="ARBA" id="ARBA00022989"/>
    </source>
</evidence>
<evidence type="ECO:0000256" key="6">
    <source>
        <dbReference type="SAM" id="Phobius"/>
    </source>
</evidence>
<evidence type="ECO:0000313" key="9">
    <source>
        <dbReference type="EMBL" id="HIX08177.1"/>
    </source>
</evidence>
<feature type="transmembrane region" description="Helical" evidence="6">
    <location>
        <begin position="295"/>
        <end position="315"/>
    </location>
</feature>
<dbReference type="Pfam" id="PF03772">
    <property type="entry name" value="Competence"/>
    <property type="match status" value="1"/>
</dbReference>
<comment type="subcellular location">
    <subcellularLocation>
        <location evidence="1">Cell membrane</location>
        <topology evidence="1">Multi-pass membrane protein</topology>
    </subcellularLocation>
</comment>
<feature type="transmembrane region" description="Helical" evidence="6">
    <location>
        <begin position="27"/>
        <end position="47"/>
    </location>
</feature>
<protein>
    <submittedName>
        <fullName evidence="9">ComEC/Rec2 family competence protein</fullName>
    </submittedName>
</protein>
<dbReference type="InterPro" id="IPR052159">
    <property type="entry name" value="Competence_DNA_uptake"/>
</dbReference>
<name>A0A9D1V8P7_9FIRM</name>
<gene>
    <name evidence="9" type="ORF">H9741_06890</name>
</gene>
<organism evidence="9 10">
    <name type="scientific">Candidatus Borkfalkia faecipullorum</name>
    <dbReference type="NCBI Taxonomy" id="2838510"/>
    <lineage>
        <taxon>Bacteria</taxon>
        <taxon>Bacillati</taxon>
        <taxon>Bacillota</taxon>
        <taxon>Clostridia</taxon>
        <taxon>Christensenellales</taxon>
        <taxon>Christensenellaceae</taxon>
        <taxon>Candidatus Borkfalkia</taxon>
    </lineage>
</organism>
<feature type="transmembrane region" description="Helical" evidence="6">
    <location>
        <begin position="76"/>
        <end position="99"/>
    </location>
</feature>
<keyword evidence="5 6" id="KW-0472">Membrane</keyword>
<comment type="caution">
    <text evidence="9">The sequence shown here is derived from an EMBL/GenBank/DDBJ whole genome shotgun (WGS) entry which is preliminary data.</text>
</comment>
<sequence length="730" mass="80207">MSYRHRRVRHKLFNEHFLYYGNRVVNFRPIFFSALSFGLGIFCCLWFGLKALYVLCLSIATIPAALFAGRHDRSRIAPFLLASVALFSFFALGCLSFAVRIADFERQPVSEGPCLVTGVVRETAVSQKNVCYTLDVVMMFDENDQSEIQTDYRIRIYVYGDEAAFSDGDVVTFSAELTTIDAWSYGRVNASAILDRVRFRAFVAQEDMVKIGKEGTDIFAQANSYLREILNSSMDKGNASLAYAMLTGNSGFMDEDVLQNFRYGGVAHIFAVSGLHIGLVYALFAFLLKKCRAPVFVRLPLISAVLIFFAGICGFSPSSVRALIMCIVVMLTNAAGTGLDRLSSVSLASFVVLAVNPVYLFSVGFQLSVAAAAGIIVLGGHLTRLLSRIPHFPRKLASALGTAFSAQVCTFPILIDSFGYVSAFSFVLNLFFIPVISAVFALLFVGTLLACLFSFAADWLLFLPQYFLSAAVLPIMALDFKVGLICGFSFGTCAALWYFIVWFLSDKINLKVWAKATGFVLLSAVLVFCMLAGNLSWGSEVLLTVHGYYESGFVLLRHSDRTALISFGVPDASHLEQVVLKEGISRIDAFLPTGGAQVASSALPVLLQLCPVGAMYVSADWDYVNSFRTVPVYEKNGVFEVCGGYADFLGEQALYLYFSDTSFVLANDTSEETSLPECDVLIARSRQSSLLCVSNEQIFLERTEGKLCLPVYGDLQICRKNDIISVKEVA</sequence>
<dbReference type="Proteomes" id="UP000824204">
    <property type="component" value="Unassembled WGS sequence"/>
</dbReference>
<feature type="transmembrane region" description="Helical" evidence="6">
    <location>
        <begin position="52"/>
        <end position="70"/>
    </location>
</feature>
<proteinExistence type="predicted"/>
<feature type="transmembrane region" description="Helical" evidence="6">
    <location>
        <begin position="482"/>
        <end position="504"/>
    </location>
</feature>
<feature type="transmembrane region" description="Helical" evidence="6">
    <location>
        <begin position="359"/>
        <end position="384"/>
    </location>
</feature>
<feature type="transmembrane region" description="Helical" evidence="6">
    <location>
        <begin position="396"/>
        <end position="415"/>
    </location>
</feature>
<dbReference type="GO" id="GO:0005886">
    <property type="term" value="C:plasma membrane"/>
    <property type="evidence" value="ECO:0007669"/>
    <property type="project" value="UniProtKB-SubCell"/>
</dbReference>
<dbReference type="InterPro" id="IPR025405">
    <property type="entry name" value="DUF4131"/>
</dbReference>
<feature type="transmembrane region" description="Helical" evidence="6">
    <location>
        <begin position="427"/>
        <end position="452"/>
    </location>
</feature>
<feature type="domain" description="DUF4131" evidence="8">
    <location>
        <begin position="52"/>
        <end position="180"/>
    </location>
</feature>
<accession>A0A9D1V8P7</accession>
<evidence type="ECO:0000259" key="7">
    <source>
        <dbReference type="Pfam" id="PF03772"/>
    </source>
</evidence>
<dbReference type="PANTHER" id="PTHR30619">
    <property type="entry name" value="DNA INTERNALIZATION/COMPETENCE PROTEIN COMEC/REC2"/>
    <property type="match status" value="1"/>
</dbReference>
<dbReference type="EMBL" id="DXFX01000085">
    <property type="protein sequence ID" value="HIX08177.1"/>
    <property type="molecule type" value="Genomic_DNA"/>
</dbReference>
<dbReference type="Pfam" id="PF13567">
    <property type="entry name" value="DUF4131"/>
    <property type="match status" value="1"/>
</dbReference>
<keyword evidence="3 6" id="KW-0812">Transmembrane</keyword>
<keyword evidence="2" id="KW-1003">Cell membrane</keyword>
<feature type="transmembrane region" description="Helical" evidence="6">
    <location>
        <begin position="269"/>
        <end position="289"/>
    </location>
</feature>
<keyword evidence="4 6" id="KW-1133">Transmembrane helix</keyword>
<dbReference type="PANTHER" id="PTHR30619:SF1">
    <property type="entry name" value="RECOMBINATION PROTEIN 2"/>
    <property type="match status" value="1"/>
</dbReference>
<dbReference type="NCBIfam" id="TIGR00360">
    <property type="entry name" value="ComEC_N-term"/>
    <property type="match status" value="1"/>
</dbReference>
<evidence type="ECO:0000256" key="3">
    <source>
        <dbReference type="ARBA" id="ARBA00022692"/>
    </source>
</evidence>
<feature type="transmembrane region" description="Helical" evidence="6">
    <location>
        <begin position="516"/>
        <end position="537"/>
    </location>
</feature>
<evidence type="ECO:0000256" key="1">
    <source>
        <dbReference type="ARBA" id="ARBA00004651"/>
    </source>
</evidence>
<reference evidence="9" key="2">
    <citation type="submission" date="2021-04" db="EMBL/GenBank/DDBJ databases">
        <authorList>
            <person name="Gilroy R."/>
        </authorList>
    </citation>
    <scope>NUCLEOTIDE SEQUENCE</scope>
    <source>
        <strain evidence="9">811</strain>
    </source>
</reference>
<feature type="domain" description="ComEC/Rec2-related protein" evidence="7">
    <location>
        <begin position="245"/>
        <end position="502"/>
    </location>
</feature>
<evidence type="ECO:0000313" key="10">
    <source>
        <dbReference type="Proteomes" id="UP000824204"/>
    </source>
</evidence>
<dbReference type="AlphaFoldDB" id="A0A9D1V8P7"/>
<feature type="transmembrane region" description="Helical" evidence="6">
    <location>
        <begin position="459"/>
        <end position="476"/>
    </location>
</feature>
<evidence type="ECO:0000259" key="8">
    <source>
        <dbReference type="Pfam" id="PF13567"/>
    </source>
</evidence>
<dbReference type="InterPro" id="IPR004477">
    <property type="entry name" value="ComEC_N"/>
</dbReference>